<dbReference type="Proteomes" id="UP001302274">
    <property type="component" value="Unassembled WGS sequence"/>
</dbReference>
<evidence type="ECO:0000256" key="2">
    <source>
        <dbReference type="ARBA" id="ARBA00022714"/>
    </source>
</evidence>
<organism evidence="9 10">
    <name type="scientific">Bacteriovorax antarcticus</name>
    <dbReference type="NCBI Taxonomy" id="3088717"/>
    <lineage>
        <taxon>Bacteria</taxon>
        <taxon>Pseudomonadati</taxon>
        <taxon>Bdellovibrionota</taxon>
        <taxon>Bacteriovoracia</taxon>
        <taxon>Bacteriovoracales</taxon>
        <taxon>Bacteriovoracaceae</taxon>
        <taxon>Bacteriovorax</taxon>
    </lineage>
</organism>
<reference evidence="9 10" key="1">
    <citation type="submission" date="2023-11" db="EMBL/GenBank/DDBJ databases">
        <title>A Novel Polar Bacteriovorax (B. antarcticus) Isolated from the Biocrust in Antarctica.</title>
        <authorList>
            <person name="Mun W."/>
            <person name="Choi S.Y."/>
            <person name="Mitchell R.J."/>
        </authorList>
    </citation>
    <scope>NUCLEOTIDE SEQUENCE [LARGE SCALE GENOMIC DNA]</scope>
    <source>
        <strain evidence="9 10">PP10</strain>
    </source>
</reference>
<gene>
    <name evidence="9" type="ORF">SHI21_15315</name>
</gene>
<keyword evidence="3" id="KW-0479">Metal-binding</keyword>
<dbReference type="RefSeq" id="WP_323577672.1">
    <property type="nucleotide sequence ID" value="NZ_JAYGJQ010000002.1"/>
</dbReference>
<evidence type="ECO:0000313" key="9">
    <source>
        <dbReference type="EMBL" id="MEA9357597.1"/>
    </source>
</evidence>
<keyword evidence="2" id="KW-0001">2Fe-2S</keyword>
<evidence type="ECO:0000256" key="5">
    <source>
        <dbReference type="ARBA" id="ARBA00023004"/>
    </source>
</evidence>
<keyword evidence="5" id="KW-0408">Iron</keyword>
<dbReference type="InterPro" id="IPR001663">
    <property type="entry name" value="Rng_hydr_dOase-A"/>
</dbReference>
<evidence type="ECO:0000313" key="10">
    <source>
        <dbReference type="Proteomes" id="UP001302274"/>
    </source>
</evidence>
<keyword evidence="4" id="KW-0560">Oxidoreductase</keyword>
<proteinExistence type="predicted"/>
<keyword evidence="7" id="KW-0812">Transmembrane</keyword>
<dbReference type="Pfam" id="PF00848">
    <property type="entry name" value="Ring_hydroxyl_A"/>
    <property type="match status" value="2"/>
</dbReference>
<dbReference type="InterPro" id="IPR036922">
    <property type="entry name" value="Rieske_2Fe-2S_sf"/>
</dbReference>
<comment type="caution">
    <text evidence="9">The sequence shown here is derived from an EMBL/GenBank/DDBJ whole genome shotgun (WGS) entry which is preliminary data.</text>
</comment>
<evidence type="ECO:0000259" key="8">
    <source>
        <dbReference type="PROSITE" id="PS51296"/>
    </source>
</evidence>
<dbReference type="SUPFAM" id="SSF50022">
    <property type="entry name" value="ISP domain"/>
    <property type="match status" value="1"/>
</dbReference>
<dbReference type="SUPFAM" id="SSF55961">
    <property type="entry name" value="Bet v1-like"/>
    <property type="match status" value="1"/>
</dbReference>
<evidence type="ECO:0000256" key="3">
    <source>
        <dbReference type="ARBA" id="ARBA00022723"/>
    </source>
</evidence>
<dbReference type="Gene3D" id="2.102.10.10">
    <property type="entry name" value="Rieske [2Fe-2S] iron-sulphur domain"/>
    <property type="match status" value="1"/>
</dbReference>
<evidence type="ECO:0000256" key="7">
    <source>
        <dbReference type="SAM" id="Phobius"/>
    </source>
</evidence>
<comment type="cofactor">
    <cofactor evidence="1">
        <name>Fe cation</name>
        <dbReference type="ChEBI" id="CHEBI:24875"/>
    </cofactor>
</comment>
<dbReference type="PANTHER" id="PTHR43756">
    <property type="entry name" value="CHOLINE MONOOXYGENASE, CHLOROPLASTIC"/>
    <property type="match status" value="1"/>
</dbReference>
<dbReference type="PANTHER" id="PTHR43756:SF5">
    <property type="entry name" value="CHOLINE MONOOXYGENASE, CHLOROPLASTIC"/>
    <property type="match status" value="1"/>
</dbReference>
<protein>
    <submittedName>
        <fullName evidence="9">SRPBCC family protein</fullName>
    </submittedName>
</protein>
<keyword evidence="7" id="KW-0472">Membrane</keyword>
<keyword evidence="10" id="KW-1185">Reference proteome</keyword>
<evidence type="ECO:0000256" key="6">
    <source>
        <dbReference type="ARBA" id="ARBA00023014"/>
    </source>
</evidence>
<dbReference type="Gene3D" id="3.90.380.10">
    <property type="entry name" value="Naphthalene 1,2-dioxygenase Alpha Subunit, Chain A, domain 1"/>
    <property type="match status" value="2"/>
</dbReference>
<accession>A0ABU5VXC7</accession>
<feature type="domain" description="Rieske" evidence="8">
    <location>
        <begin position="73"/>
        <end position="145"/>
    </location>
</feature>
<feature type="transmembrane region" description="Helical" evidence="7">
    <location>
        <begin position="242"/>
        <end position="262"/>
    </location>
</feature>
<evidence type="ECO:0000256" key="1">
    <source>
        <dbReference type="ARBA" id="ARBA00001962"/>
    </source>
</evidence>
<dbReference type="Pfam" id="PF00355">
    <property type="entry name" value="Rieske"/>
    <property type="match status" value="1"/>
</dbReference>
<dbReference type="EMBL" id="JAYGJQ010000002">
    <property type="protein sequence ID" value="MEA9357597.1"/>
    <property type="molecule type" value="Genomic_DNA"/>
</dbReference>
<dbReference type="InterPro" id="IPR017941">
    <property type="entry name" value="Rieske_2Fe-2S"/>
</dbReference>
<dbReference type="PROSITE" id="PS51296">
    <property type="entry name" value="RIESKE"/>
    <property type="match status" value="1"/>
</dbReference>
<name>A0ABU5VXC7_9BACT</name>
<evidence type="ECO:0000256" key="4">
    <source>
        <dbReference type="ARBA" id="ARBA00023002"/>
    </source>
</evidence>
<sequence>MSSLLEIKHELQEYIQKEKDTPARPDNFIITNSVYSSLERYEQESTALENFPKILGPLTEVKKLKEFIVSETESTFKVFYNSCPHRGARLESNPASDHLTCPYHGWTFDKEGQLLKSTGHNCPFPKGALKLRELKNHVVGGMIFTGDSSQMDSGFHQEIQSFSKKAKYLTSKNYEVACNWKFLVESLLETYHFPFAHDTFLAGFNNAFFSLGTSSGFDSRIVVPLENFDETRSIDGFDGINVMYFLFPYSFVLFMSAGYVWFKIDPLGKDQCRFTFSLFSYHDDLDEVARKSFVVLEKILNQDFVILEGQQQNTVHNQRNHFTGYEKLIKQMHKNLNELIAER</sequence>
<dbReference type="InterPro" id="IPR015879">
    <property type="entry name" value="Ring_hydroxy_dOase_asu_C_dom"/>
</dbReference>
<keyword evidence="6" id="KW-0411">Iron-sulfur</keyword>
<keyword evidence="7" id="KW-1133">Transmembrane helix</keyword>